<dbReference type="Proteomes" id="UP000224915">
    <property type="component" value="Unassembled WGS sequence"/>
</dbReference>
<dbReference type="PIRSF" id="PIRSF002854">
    <property type="entry name" value="MetQ"/>
    <property type="match status" value="1"/>
</dbReference>
<evidence type="ECO:0000256" key="7">
    <source>
        <dbReference type="PIRSR" id="PIRSR002854-1"/>
    </source>
</evidence>
<name>A0A2A9D2B1_9MICO</name>
<dbReference type="RefSeq" id="WP_098469719.1">
    <property type="nucleotide sequence ID" value="NZ_PDJD01000001.1"/>
</dbReference>
<dbReference type="PROSITE" id="PS51257">
    <property type="entry name" value="PROKAR_LIPOPROTEIN"/>
    <property type="match status" value="1"/>
</dbReference>
<dbReference type="PANTHER" id="PTHR30429:SF0">
    <property type="entry name" value="METHIONINE-BINDING LIPOPROTEIN METQ"/>
    <property type="match status" value="1"/>
</dbReference>
<feature type="chain" id="PRO_5038575860" description="Lipoprotein" evidence="8">
    <location>
        <begin position="23"/>
        <end position="276"/>
    </location>
</feature>
<keyword evidence="2 8" id="KW-0732">Signal</keyword>
<feature type="signal peptide" evidence="8">
    <location>
        <begin position="1"/>
        <end position="22"/>
    </location>
</feature>
<reference evidence="9 10" key="1">
    <citation type="submission" date="2017-10" db="EMBL/GenBank/DDBJ databases">
        <title>Sequencing the genomes of 1000 actinobacteria strains.</title>
        <authorList>
            <person name="Klenk H.-P."/>
        </authorList>
    </citation>
    <scope>NUCLEOTIDE SEQUENCE [LARGE SCALE GENOMIC DNA]</scope>
    <source>
        <strain evidence="9 10">DSM 21801</strain>
    </source>
</reference>
<keyword evidence="10" id="KW-1185">Reference proteome</keyword>
<dbReference type="PROSITE" id="PS51318">
    <property type="entry name" value="TAT"/>
    <property type="match status" value="1"/>
</dbReference>
<dbReference type="OrthoDB" id="9812878at2"/>
<evidence type="ECO:0000256" key="5">
    <source>
        <dbReference type="ARBA" id="ARBA00023288"/>
    </source>
</evidence>
<feature type="lipid moiety-binding region" description="S-diacylglycerol cysteine" evidence="7">
    <location>
        <position position="24"/>
    </location>
</feature>
<comment type="caution">
    <text evidence="9">The sequence shown here is derived from an EMBL/GenBank/DDBJ whole genome shotgun (WGS) entry which is preliminary data.</text>
</comment>
<gene>
    <name evidence="9" type="ORF">ATL40_2408</name>
</gene>
<dbReference type="Gene3D" id="3.40.190.10">
    <property type="entry name" value="Periplasmic binding protein-like II"/>
    <property type="match status" value="2"/>
</dbReference>
<dbReference type="Pfam" id="PF03180">
    <property type="entry name" value="Lipoprotein_9"/>
    <property type="match status" value="1"/>
</dbReference>
<evidence type="ECO:0000313" key="10">
    <source>
        <dbReference type="Proteomes" id="UP000224915"/>
    </source>
</evidence>
<keyword evidence="5 6" id="KW-0449">Lipoprotein</keyword>
<dbReference type="PANTHER" id="PTHR30429">
    <property type="entry name" value="D-METHIONINE-BINDING LIPOPROTEIN METQ"/>
    <property type="match status" value="1"/>
</dbReference>
<proteinExistence type="inferred from homology"/>
<dbReference type="GO" id="GO:0016020">
    <property type="term" value="C:membrane"/>
    <property type="evidence" value="ECO:0007669"/>
    <property type="project" value="UniProtKB-SubCell"/>
</dbReference>
<comment type="subcellular location">
    <subcellularLocation>
        <location evidence="1">Membrane</location>
        <topology evidence="1">Lipid-anchor</topology>
    </subcellularLocation>
</comment>
<dbReference type="InterPro" id="IPR004872">
    <property type="entry name" value="Lipoprotein_NlpA"/>
</dbReference>
<keyword evidence="4" id="KW-0564">Palmitate</keyword>
<evidence type="ECO:0000256" key="1">
    <source>
        <dbReference type="ARBA" id="ARBA00004635"/>
    </source>
</evidence>
<evidence type="ECO:0000256" key="3">
    <source>
        <dbReference type="ARBA" id="ARBA00023136"/>
    </source>
</evidence>
<evidence type="ECO:0000256" key="4">
    <source>
        <dbReference type="ARBA" id="ARBA00023139"/>
    </source>
</evidence>
<organism evidence="9 10">
    <name type="scientific">Serinibacter salmoneus</name>
    <dbReference type="NCBI Taxonomy" id="556530"/>
    <lineage>
        <taxon>Bacteria</taxon>
        <taxon>Bacillati</taxon>
        <taxon>Actinomycetota</taxon>
        <taxon>Actinomycetes</taxon>
        <taxon>Micrococcales</taxon>
        <taxon>Beutenbergiaceae</taxon>
        <taxon>Serinibacter</taxon>
    </lineage>
</organism>
<evidence type="ECO:0000313" key="9">
    <source>
        <dbReference type="EMBL" id="PFG20793.1"/>
    </source>
</evidence>
<protein>
    <recommendedName>
        <fullName evidence="6">Lipoprotein</fullName>
    </recommendedName>
</protein>
<accession>A0A2A9D2B1</accession>
<sequence length="276" mass="28854">MTTTLRRAALTATAAATALVLAACGSDSSTDAESGSGEEGLGTLRVGALQTPAGDMLEFLEPAAAEAGLEIEFVAFTDYNTPNQALADGSIEANLFQNATFMETFNTETGNELVSVGEAYLPSSAFYSESLTDIADLPDGATVAIPNDPTNEGRALWLLSTEGIIEIADGATTPADITSNPRNLEFVEIENATLPQAVPDVDTAFVTITFALPAGLTGDDAILLEPSDSPYFNVLATTPDLAEDERVTALYDLLVSEEMAEYQLETWGGLVVPAGQ</sequence>
<evidence type="ECO:0000256" key="2">
    <source>
        <dbReference type="ARBA" id="ARBA00022729"/>
    </source>
</evidence>
<evidence type="ECO:0000256" key="8">
    <source>
        <dbReference type="SAM" id="SignalP"/>
    </source>
</evidence>
<dbReference type="EMBL" id="PDJD01000001">
    <property type="protein sequence ID" value="PFG20793.1"/>
    <property type="molecule type" value="Genomic_DNA"/>
</dbReference>
<dbReference type="SUPFAM" id="SSF53850">
    <property type="entry name" value="Periplasmic binding protein-like II"/>
    <property type="match status" value="1"/>
</dbReference>
<keyword evidence="3" id="KW-0472">Membrane</keyword>
<evidence type="ECO:0000256" key="6">
    <source>
        <dbReference type="PIRNR" id="PIRNR002854"/>
    </source>
</evidence>
<dbReference type="InterPro" id="IPR006311">
    <property type="entry name" value="TAT_signal"/>
</dbReference>
<comment type="similarity">
    <text evidence="6">Belongs to the nlpA lipoprotein family.</text>
</comment>
<dbReference type="AlphaFoldDB" id="A0A2A9D2B1"/>